<evidence type="ECO:0000256" key="8">
    <source>
        <dbReference type="ARBA" id="ARBA00023136"/>
    </source>
</evidence>
<feature type="domain" description="TonB-dependent receptor-like beta-barrel" evidence="14">
    <location>
        <begin position="254"/>
        <end position="618"/>
    </location>
</feature>
<feature type="chain" id="PRO_5026106065" evidence="13">
    <location>
        <begin position="21"/>
        <end position="659"/>
    </location>
</feature>
<dbReference type="GO" id="GO:0044718">
    <property type="term" value="P:siderophore transmembrane transport"/>
    <property type="evidence" value="ECO:0007669"/>
    <property type="project" value="TreeGrafter"/>
</dbReference>
<dbReference type="InterPro" id="IPR039426">
    <property type="entry name" value="TonB-dep_rcpt-like"/>
</dbReference>
<evidence type="ECO:0000256" key="10">
    <source>
        <dbReference type="ARBA" id="ARBA00023237"/>
    </source>
</evidence>
<proteinExistence type="inferred from homology"/>
<evidence type="ECO:0000256" key="9">
    <source>
        <dbReference type="ARBA" id="ARBA00023170"/>
    </source>
</evidence>
<evidence type="ECO:0000256" key="13">
    <source>
        <dbReference type="SAM" id="SignalP"/>
    </source>
</evidence>
<evidence type="ECO:0000259" key="14">
    <source>
        <dbReference type="Pfam" id="PF00593"/>
    </source>
</evidence>
<dbReference type="RefSeq" id="WP_173066427.1">
    <property type="nucleotide sequence ID" value="NZ_AP022853.1"/>
</dbReference>
<keyword evidence="3 11" id="KW-0813">Transport</keyword>
<comment type="subcellular location">
    <subcellularLocation>
        <location evidence="1 11">Cell outer membrane</location>
        <topology evidence="1 11">Multi-pass membrane protein</topology>
    </subcellularLocation>
</comment>
<evidence type="ECO:0000256" key="2">
    <source>
        <dbReference type="ARBA" id="ARBA00009810"/>
    </source>
</evidence>
<protein>
    <submittedName>
        <fullName evidence="16">TonB-dependent receptor</fullName>
    </submittedName>
</protein>
<dbReference type="InterPro" id="IPR012910">
    <property type="entry name" value="Plug_dom"/>
</dbReference>
<comment type="similarity">
    <text evidence="2 11 12">Belongs to the TonB-dependent receptor family.</text>
</comment>
<keyword evidence="10 11" id="KW-0998">Cell outer membrane</keyword>
<dbReference type="GO" id="GO:0009279">
    <property type="term" value="C:cell outer membrane"/>
    <property type="evidence" value="ECO:0007669"/>
    <property type="project" value="UniProtKB-SubCell"/>
</dbReference>
<evidence type="ECO:0000259" key="15">
    <source>
        <dbReference type="Pfam" id="PF07715"/>
    </source>
</evidence>
<keyword evidence="17" id="KW-1185">Reference proteome</keyword>
<dbReference type="EMBL" id="AP022853">
    <property type="protein sequence ID" value="BCB27922.1"/>
    <property type="molecule type" value="Genomic_DNA"/>
</dbReference>
<evidence type="ECO:0000256" key="1">
    <source>
        <dbReference type="ARBA" id="ARBA00004571"/>
    </source>
</evidence>
<dbReference type="Gene3D" id="2.40.170.20">
    <property type="entry name" value="TonB-dependent receptor, beta-barrel domain"/>
    <property type="match status" value="1"/>
</dbReference>
<name>A0A6F8VG45_9PROT</name>
<keyword evidence="6 13" id="KW-0732">Signal</keyword>
<dbReference type="GO" id="GO:0015344">
    <property type="term" value="F:siderophore uptake transmembrane transporter activity"/>
    <property type="evidence" value="ECO:0007669"/>
    <property type="project" value="TreeGrafter"/>
</dbReference>
<keyword evidence="8 11" id="KW-0472">Membrane</keyword>
<dbReference type="PROSITE" id="PS52016">
    <property type="entry name" value="TONB_DEPENDENT_REC_3"/>
    <property type="match status" value="1"/>
</dbReference>
<feature type="signal peptide" evidence="13">
    <location>
        <begin position="1"/>
        <end position="20"/>
    </location>
</feature>
<dbReference type="InterPro" id="IPR000531">
    <property type="entry name" value="Beta-barrel_TonB"/>
</dbReference>
<evidence type="ECO:0000256" key="5">
    <source>
        <dbReference type="ARBA" id="ARBA00022692"/>
    </source>
</evidence>
<evidence type="ECO:0000256" key="4">
    <source>
        <dbReference type="ARBA" id="ARBA00022452"/>
    </source>
</evidence>
<gene>
    <name evidence="16" type="ORF">SKTS_28080</name>
</gene>
<evidence type="ECO:0000313" key="17">
    <source>
        <dbReference type="Proteomes" id="UP000502260"/>
    </source>
</evidence>
<dbReference type="PANTHER" id="PTHR30069">
    <property type="entry name" value="TONB-DEPENDENT OUTER MEMBRANE RECEPTOR"/>
    <property type="match status" value="1"/>
</dbReference>
<dbReference type="Proteomes" id="UP000502260">
    <property type="component" value="Chromosome"/>
</dbReference>
<keyword evidence="5 11" id="KW-0812">Transmembrane</keyword>
<dbReference type="KEGG" id="slac:SKTS_28080"/>
<evidence type="ECO:0000256" key="6">
    <source>
        <dbReference type="ARBA" id="ARBA00022729"/>
    </source>
</evidence>
<sequence>MRRSTLSIAFALAFSSAAVAEDGATSNYLLDDLGEQTRIATRTKLNIDYAPGTISILHSDNLLAHGARTVWEALALVPGFEMSMDETGTRQVLVRGVGRTYSSGNIKLLLNDVALNSELLSLANPLLNMPVEQVERIEVIRGPGSVIYGESAYMGVVNVITRKQGQRVFAALGDKGAAAGGGVLAMTDAERQFDMSLNVAAWKQDGGGLHAGEDAGYPEGFGAFSNAPGLANDKYDYKSALFNLNVQKFSLSAQWLEDGAGDHFGINSYLPPNERRIVTRQRHRSLEAKQLFELSDELQLEFRLGWGDYTRQRDRMFLYPVGVLDPYYYMDLNYREQRTNAALDLAWEKGRNTWQMGWVYNSIDVEQANSTFNGMPTSNWLDLNMKRNISSFTLQDQFRATDALTITAGLRHDRYNDVGSSTTPRLAAVWQAAPGHVFKAQYAEAFRAPTFYELRYGGQIEPEVIATRELGYTYRHGGGLARITAFDSTLKQQIIFDENLGYLNLAGTSSSRGVELEVERWLGSALKIDGNLTLIRTEDKSSGQPVPGAANRLLNLGMEWHPASELTVDLRLRHVGPRQRETGDLREKLAGYNTVDLTATTFNFGSRGLTLRAGIKNLLNQTVKVPSTIDIWACPAPNYRDDMPMLEGRSAWAQLTYSF</sequence>
<dbReference type="Pfam" id="PF07715">
    <property type="entry name" value="Plug"/>
    <property type="match status" value="1"/>
</dbReference>
<dbReference type="SUPFAM" id="SSF56935">
    <property type="entry name" value="Porins"/>
    <property type="match status" value="1"/>
</dbReference>
<evidence type="ECO:0000313" key="16">
    <source>
        <dbReference type="EMBL" id="BCB27922.1"/>
    </source>
</evidence>
<evidence type="ECO:0000256" key="11">
    <source>
        <dbReference type="PROSITE-ProRule" id="PRU01360"/>
    </source>
</evidence>
<dbReference type="PANTHER" id="PTHR30069:SF29">
    <property type="entry name" value="HEMOGLOBIN AND HEMOGLOBIN-HAPTOGLOBIN-BINDING PROTEIN 1-RELATED"/>
    <property type="match status" value="1"/>
</dbReference>
<dbReference type="InterPro" id="IPR037066">
    <property type="entry name" value="Plug_dom_sf"/>
</dbReference>
<keyword evidence="9 16" id="KW-0675">Receptor</keyword>
<dbReference type="InterPro" id="IPR036942">
    <property type="entry name" value="Beta-barrel_TonB_sf"/>
</dbReference>
<accession>A0A6F8VG45</accession>
<evidence type="ECO:0000256" key="12">
    <source>
        <dbReference type="RuleBase" id="RU003357"/>
    </source>
</evidence>
<reference evidence="17" key="1">
    <citation type="submission" date="2020-03" db="EMBL/GenBank/DDBJ databases">
        <title>Complete genome sequence of sulfur-oxidizing bacterium skT11.</title>
        <authorList>
            <person name="Kanda M."/>
            <person name="Kojima H."/>
            <person name="Fukui M."/>
        </authorList>
    </citation>
    <scope>NUCLEOTIDE SEQUENCE [LARGE SCALE GENOMIC DNA]</scope>
    <source>
        <strain evidence="17">skT11</strain>
    </source>
</reference>
<dbReference type="Pfam" id="PF00593">
    <property type="entry name" value="TonB_dep_Rec_b-barrel"/>
    <property type="match status" value="1"/>
</dbReference>
<keyword evidence="4 11" id="KW-1134">Transmembrane beta strand</keyword>
<feature type="domain" description="TonB-dependent receptor plug" evidence="15">
    <location>
        <begin position="50"/>
        <end position="156"/>
    </location>
</feature>
<dbReference type="AlphaFoldDB" id="A0A6F8VG45"/>
<evidence type="ECO:0000256" key="7">
    <source>
        <dbReference type="ARBA" id="ARBA00023077"/>
    </source>
</evidence>
<dbReference type="Gene3D" id="2.170.130.10">
    <property type="entry name" value="TonB-dependent receptor, plug domain"/>
    <property type="match status" value="1"/>
</dbReference>
<organism evidence="16 17">
    <name type="scientific">Sulfurimicrobium lacus</name>
    <dbReference type="NCBI Taxonomy" id="2715678"/>
    <lineage>
        <taxon>Bacteria</taxon>
        <taxon>Pseudomonadati</taxon>
        <taxon>Pseudomonadota</taxon>
        <taxon>Betaproteobacteria</taxon>
        <taxon>Nitrosomonadales</taxon>
        <taxon>Sulfuricellaceae</taxon>
        <taxon>Sulfurimicrobium</taxon>
    </lineage>
</organism>
<evidence type="ECO:0000256" key="3">
    <source>
        <dbReference type="ARBA" id="ARBA00022448"/>
    </source>
</evidence>
<keyword evidence="7 12" id="KW-0798">TonB box</keyword>